<keyword evidence="6 10" id="KW-0068">Autocatalytic cleavage</keyword>
<evidence type="ECO:0000256" key="1">
    <source>
        <dbReference type="ARBA" id="ARBA00006774"/>
    </source>
</evidence>
<dbReference type="Proteomes" id="UP001171751">
    <property type="component" value="Unassembled WGS sequence"/>
</dbReference>
<dbReference type="HAMAP" id="MF_01106">
    <property type="entry name" value="ArgJ"/>
    <property type="match status" value="1"/>
</dbReference>
<keyword evidence="5 10" id="KW-0808">Transferase</keyword>
<evidence type="ECO:0000256" key="2">
    <source>
        <dbReference type="ARBA" id="ARBA00011475"/>
    </source>
</evidence>
<evidence type="ECO:0000256" key="7">
    <source>
        <dbReference type="ARBA" id="ARBA00023268"/>
    </source>
</evidence>
<evidence type="ECO:0000256" key="4">
    <source>
        <dbReference type="ARBA" id="ARBA00022605"/>
    </source>
</evidence>
<feature type="binding site" evidence="10">
    <location>
        <position position="152"/>
    </location>
    <ligand>
        <name>substrate</name>
    </ligand>
</feature>
<keyword evidence="10" id="KW-0963">Cytoplasm</keyword>
<feature type="binding site" evidence="10">
    <location>
        <position position="404"/>
    </location>
    <ligand>
        <name>substrate</name>
    </ligand>
</feature>
<feature type="site" description="Cleavage; by autolysis" evidence="10">
    <location>
        <begin position="188"/>
        <end position="189"/>
    </location>
</feature>
<protein>
    <recommendedName>
        <fullName evidence="10">Arginine biosynthesis bifunctional protein ArgJ</fullName>
    </recommendedName>
    <domain>
        <recommendedName>
            <fullName evidence="10">Glutamate N-acetyltransferase</fullName>
            <ecNumber evidence="10">2.3.1.35</ecNumber>
        </recommendedName>
        <alternativeName>
            <fullName evidence="10">Ornithine acetyltransferase</fullName>
            <shortName evidence="10">OATase</shortName>
        </alternativeName>
        <alternativeName>
            <fullName evidence="10">Ornithine transacetylase</fullName>
        </alternativeName>
    </domain>
    <domain>
        <recommendedName>
            <fullName evidence="10">Amino-acid acetyltransferase</fullName>
            <ecNumber evidence="10">2.3.1.1</ecNumber>
        </recommendedName>
        <alternativeName>
            <fullName evidence="10">N-acetylglutamate synthase</fullName>
            <shortName evidence="10">AGSase</shortName>
        </alternativeName>
    </domain>
    <component>
        <recommendedName>
            <fullName evidence="10">Arginine biosynthesis bifunctional protein ArgJ alpha chain</fullName>
        </recommendedName>
    </component>
    <component>
        <recommendedName>
            <fullName evidence="10">Arginine biosynthesis bifunctional protein ArgJ beta chain</fullName>
        </recommendedName>
    </component>
</protein>
<comment type="catalytic activity">
    <reaction evidence="10">
        <text>L-glutamate + acetyl-CoA = N-acetyl-L-glutamate + CoA + H(+)</text>
        <dbReference type="Rhea" id="RHEA:24292"/>
        <dbReference type="ChEBI" id="CHEBI:15378"/>
        <dbReference type="ChEBI" id="CHEBI:29985"/>
        <dbReference type="ChEBI" id="CHEBI:44337"/>
        <dbReference type="ChEBI" id="CHEBI:57287"/>
        <dbReference type="ChEBI" id="CHEBI:57288"/>
        <dbReference type="EC" id="2.3.1.1"/>
    </reaction>
</comment>
<keyword evidence="3 10" id="KW-0055">Arginine biosynthesis</keyword>
<feature type="chain" id="PRO_5041495420" description="Arginine biosynthesis bifunctional protein ArgJ beta chain" evidence="10">
    <location>
        <begin position="189"/>
        <end position="404"/>
    </location>
</feature>
<feature type="binding site" evidence="10">
    <location>
        <position position="399"/>
    </location>
    <ligand>
        <name>substrate</name>
    </ligand>
</feature>
<dbReference type="InterPro" id="IPR042195">
    <property type="entry name" value="ArgJ_beta_C"/>
</dbReference>
<evidence type="ECO:0000256" key="6">
    <source>
        <dbReference type="ARBA" id="ARBA00022813"/>
    </source>
</evidence>
<dbReference type="InterPro" id="IPR016117">
    <property type="entry name" value="ArgJ-like_dom_sf"/>
</dbReference>
<dbReference type="Gene3D" id="3.10.20.340">
    <property type="entry name" value="ArgJ beta chain, C-terminal domain"/>
    <property type="match status" value="1"/>
</dbReference>
<dbReference type="EMBL" id="JAUNQW010000008">
    <property type="protein sequence ID" value="MDO5457258.1"/>
    <property type="molecule type" value="Genomic_DNA"/>
</dbReference>
<dbReference type="GO" id="GO:0006526">
    <property type="term" value="P:L-arginine biosynthetic process"/>
    <property type="evidence" value="ECO:0007669"/>
    <property type="project" value="UniProtKB-UniRule"/>
</dbReference>
<dbReference type="EC" id="2.3.1.1" evidence="10"/>
<comment type="subunit">
    <text evidence="2 10">Heterotetramer of two alpha and two beta chains.</text>
</comment>
<comment type="pathway">
    <text evidence="10">Amino-acid biosynthesis; L-arginine biosynthesis; N(2)-acetyl-L-ornithine from L-glutamate: step 1/4.</text>
</comment>
<feature type="site" description="Involved in the stabilization of negative charge on the oxyanion by the formation of the oxyanion hole" evidence="10">
    <location>
        <position position="116"/>
    </location>
</feature>
<evidence type="ECO:0000256" key="9">
    <source>
        <dbReference type="ARBA" id="ARBA00049439"/>
    </source>
</evidence>
<feature type="active site" description="Nucleophile" evidence="10">
    <location>
        <position position="189"/>
    </location>
</feature>
<evidence type="ECO:0000256" key="8">
    <source>
        <dbReference type="ARBA" id="ARBA00023315"/>
    </source>
</evidence>
<dbReference type="GO" id="GO:0005737">
    <property type="term" value="C:cytoplasm"/>
    <property type="evidence" value="ECO:0007669"/>
    <property type="project" value="UniProtKB-SubCell"/>
</dbReference>
<accession>A0AA43UC61</accession>
<evidence type="ECO:0000256" key="10">
    <source>
        <dbReference type="HAMAP-Rule" id="MF_01106"/>
    </source>
</evidence>
<dbReference type="NCBIfam" id="TIGR00120">
    <property type="entry name" value="ArgJ"/>
    <property type="match status" value="1"/>
</dbReference>
<feature type="binding site" evidence="10">
    <location>
        <position position="189"/>
    </location>
    <ligand>
        <name>substrate</name>
    </ligand>
</feature>
<gene>
    <name evidence="10 11" type="primary">argJ</name>
    <name evidence="11" type="ORF">Q4F26_02850</name>
</gene>
<dbReference type="CDD" id="cd02152">
    <property type="entry name" value="OAT"/>
    <property type="match status" value="1"/>
</dbReference>
<feature type="binding site" evidence="10">
    <location>
        <position position="272"/>
    </location>
    <ligand>
        <name>substrate</name>
    </ligand>
</feature>
<sequence length="404" mass="43614">MIEEKKGLHEVDGLQSSGIHVGLKTSKNEKDLGLLYFSEPVTVAGVFTQNAVKAWPVQDSQLKLKKQDHFQAIIVNSGNANACNGSQGQSALENVVGALSNQLDIPSESILMASTGIIGAPLDDQKIIGGLNSLVDSLQEESSSNFSEAILTTDTIEKQTTVSIEIDGESYSFTGAAKGSGMIHPRLGTMLAFIMTDINLSQAQLSDILQDSVKESFNRVSVDGDTSTNDTVLLCSTKKKELDLTIEKMNLIHSAIKKVCQNLAQMIIEDGEGATKFITVQVEGAASLVDADQVAQTISQSPLVKTAMFGEDPNFGRILAAVGYSGINQLNPNSIDIYFSSTKGEVQVCRDGQACSHDNSQAEHILTDTDLTIKVNLNMGQYKSWVWTSDLTYDYVKINAEYET</sequence>
<dbReference type="AlphaFoldDB" id="A0AA43UC61"/>
<keyword evidence="7 10" id="KW-0511">Multifunctional enzyme</keyword>
<dbReference type="FunFam" id="3.10.20.340:FF:000001">
    <property type="entry name" value="Arginine biosynthesis bifunctional protein ArgJ, chloroplastic"/>
    <property type="match status" value="1"/>
</dbReference>
<feature type="site" description="Involved in the stabilization of negative charge on the oxyanion by the formation of the oxyanion hole" evidence="10">
    <location>
        <position position="115"/>
    </location>
</feature>
<dbReference type="EC" id="2.3.1.35" evidence="10"/>
<keyword evidence="4 10" id="KW-0028">Amino-acid biosynthesis</keyword>
<name>A0AA43UC61_9LACT</name>
<dbReference type="InterPro" id="IPR002813">
    <property type="entry name" value="Arg_biosynth_ArgJ"/>
</dbReference>
<reference evidence="11" key="1">
    <citation type="submission" date="2023-07" db="EMBL/GenBank/DDBJ databases">
        <title>Between Cages and Wild: Unraveling the Impact of Captivity on Animal Microbiomes and Antimicrobial Resistance.</title>
        <authorList>
            <person name="Schmartz G.P."/>
            <person name="Rehner J."/>
            <person name="Schuff M.J."/>
            <person name="Becker S.L."/>
            <person name="Kravczyk M."/>
            <person name="Gurevich A."/>
            <person name="Francke R."/>
            <person name="Mueller R."/>
            <person name="Keller V."/>
            <person name="Keller A."/>
        </authorList>
    </citation>
    <scope>NUCLEOTIDE SEQUENCE</scope>
    <source>
        <strain evidence="11">S39M_St_73</strain>
    </source>
</reference>
<evidence type="ECO:0000256" key="3">
    <source>
        <dbReference type="ARBA" id="ARBA00022571"/>
    </source>
</evidence>
<keyword evidence="8 10" id="KW-0012">Acyltransferase</keyword>
<dbReference type="PANTHER" id="PTHR23100:SF0">
    <property type="entry name" value="ARGININE BIOSYNTHESIS BIFUNCTIONAL PROTEIN ARGJ, MITOCHONDRIAL"/>
    <property type="match status" value="1"/>
</dbReference>
<evidence type="ECO:0000313" key="12">
    <source>
        <dbReference type="Proteomes" id="UP001171751"/>
    </source>
</evidence>
<comment type="subcellular location">
    <subcellularLocation>
        <location evidence="10">Cytoplasm</location>
    </subcellularLocation>
</comment>
<proteinExistence type="inferred from homology"/>
<dbReference type="NCBIfam" id="NF003802">
    <property type="entry name" value="PRK05388.1"/>
    <property type="match status" value="1"/>
</dbReference>
<feature type="binding site" evidence="10">
    <location>
        <position position="178"/>
    </location>
    <ligand>
        <name>substrate</name>
    </ligand>
</feature>
<evidence type="ECO:0000256" key="5">
    <source>
        <dbReference type="ARBA" id="ARBA00022679"/>
    </source>
</evidence>
<comment type="similarity">
    <text evidence="1 10">Belongs to the ArgJ family.</text>
</comment>
<comment type="catalytic activity">
    <reaction evidence="9 10">
        <text>N(2)-acetyl-L-ornithine + L-glutamate = N-acetyl-L-glutamate + L-ornithine</text>
        <dbReference type="Rhea" id="RHEA:15349"/>
        <dbReference type="ChEBI" id="CHEBI:29985"/>
        <dbReference type="ChEBI" id="CHEBI:44337"/>
        <dbReference type="ChEBI" id="CHEBI:46911"/>
        <dbReference type="ChEBI" id="CHEBI:57805"/>
        <dbReference type="EC" id="2.3.1.35"/>
    </reaction>
</comment>
<organism evidence="11 12">
    <name type="scientific">Atopococcus tabaci</name>
    <dbReference type="NCBI Taxonomy" id="269774"/>
    <lineage>
        <taxon>Bacteria</taxon>
        <taxon>Bacillati</taxon>
        <taxon>Bacillota</taxon>
        <taxon>Bacilli</taxon>
        <taxon>Lactobacillales</taxon>
        <taxon>Carnobacteriaceae</taxon>
        <taxon>Atopococcus</taxon>
    </lineage>
</organism>
<dbReference type="GO" id="GO:0004358">
    <property type="term" value="F:L-glutamate N-acetyltransferase activity, acting on acetyl-L-ornithine as donor"/>
    <property type="evidence" value="ECO:0007669"/>
    <property type="project" value="UniProtKB-UniRule"/>
</dbReference>
<dbReference type="FunFam" id="3.60.70.12:FF:000001">
    <property type="entry name" value="Arginine biosynthesis bifunctional protein ArgJ, chloroplastic"/>
    <property type="match status" value="1"/>
</dbReference>
<comment type="function">
    <text evidence="10">Catalyzes two activities which are involved in the cyclic version of arginine biosynthesis: the synthesis of N-acetylglutamate from glutamate and acetyl-CoA as the acetyl donor, and of ornithine by transacetylation between N(2)-acetylornithine and glutamate.</text>
</comment>
<dbReference type="Gene3D" id="3.60.70.12">
    <property type="entry name" value="L-amino peptidase D-ALA esterase/amidase"/>
    <property type="match status" value="1"/>
</dbReference>
<dbReference type="Pfam" id="PF01960">
    <property type="entry name" value="ArgJ"/>
    <property type="match status" value="1"/>
</dbReference>
<dbReference type="GO" id="GO:0006592">
    <property type="term" value="P:ornithine biosynthetic process"/>
    <property type="evidence" value="ECO:0007669"/>
    <property type="project" value="TreeGrafter"/>
</dbReference>
<dbReference type="GO" id="GO:0004042">
    <property type="term" value="F:L-glutamate N-acetyltransferase activity"/>
    <property type="evidence" value="ECO:0007669"/>
    <property type="project" value="UniProtKB-UniRule"/>
</dbReference>
<evidence type="ECO:0000313" key="11">
    <source>
        <dbReference type="EMBL" id="MDO5457258.1"/>
    </source>
</evidence>
<dbReference type="PANTHER" id="PTHR23100">
    <property type="entry name" value="ARGININE BIOSYNTHESIS BIFUNCTIONAL PROTEIN ARGJ"/>
    <property type="match status" value="1"/>
</dbReference>
<keyword evidence="12" id="KW-1185">Reference proteome</keyword>
<dbReference type="SUPFAM" id="SSF56266">
    <property type="entry name" value="DmpA/ArgJ-like"/>
    <property type="match status" value="1"/>
</dbReference>
<comment type="caution">
    <text evidence="11">The sequence shown here is derived from an EMBL/GenBank/DDBJ whole genome shotgun (WGS) entry which is preliminary data.</text>
</comment>
<comment type="pathway">
    <text evidence="10">Amino-acid biosynthesis; L-arginine biosynthesis; L-ornithine and N-acetyl-L-glutamate from L-glutamate and N(2)-acetyl-L-ornithine (cyclic): step 1/1.</text>
</comment>
<feature type="chain" id="PRO_5041495421" description="Arginine biosynthesis bifunctional protein ArgJ alpha chain" evidence="10">
    <location>
        <begin position="1"/>
        <end position="188"/>
    </location>
</feature>